<dbReference type="EMBL" id="KZ819460">
    <property type="protein sequence ID" value="PWN39534.1"/>
    <property type="molecule type" value="Genomic_DNA"/>
</dbReference>
<dbReference type="InterPro" id="IPR036873">
    <property type="entry name" value="Rhodanese-like_dom_sf"/>
</dbReference>
<evidence type="ECO:0000256" key="1">
    <source>
        <dbReference type="SAM" id="MobiDB-lite"/>
    </source>
</evidence>
<dbReference type="InterPro" id="IPR001763">
    <property type="entry name" value="Rhodanese-like_dom"/>
</dbReference>
<dbReference type="RefSeq" id="XP_025366694.1">
    <property type="nucleotide sequence ID" value="XM_025516481.1"/>
</dbReference>
<feature type="compositionally biased region" description="Low complexity" evidence="1">
    <location>
        <begin position="405"/>
        <end position="415"/>
    </location>
</feature>
<evidence type="ECO:0000313" key="4">
    <source>
        <dbReference type="Proteomes" id="UP000245783"/>
    </source>
</evidence>
<name>A0A316VQL4_9BASI</name>
<dbReference type="OrthoDB" id="10259545at2759"/>
<dbReference type="InterPro" id="IPR050214">
    <property type="entry name" value="Cys_Synth/Cystath_Beta-Synth"/>
</dbReference>
<dbReference type="STRING" id="1522189.A0A316VQL4"/>
<evidence type="ECO:0000259" key="2">
    <source>
        <dbReference type="PROSITE" id="PS50206"/>
    </source>
</evidence>
<feature type="region of interest" description="Disordered" evidence="1">
    <location>
        <begin position="1"/>
        <end position="24"/>
    </location>
</feature>
<dbReference type="Pfam" id="PF00291">
    <property type="entry name" value="PALP"/>
    <property type="match status" value="1"/>
</dbReference>
<feature type="region of interest" description="Disordered" evidence="1">
    <location>
        <begin position="425"/>
        <end position="475"/>
    </location>
</feature>
<dbReference type="AlphaFoldDB" id="A0A316VQL4"/>
<dbReference type="SUPFAM" id="SSF52821">
    <property type="entry name" value="Rhodanese/Cell cycle control phosphatase"/>
    <property type="match status" value="1"/>
</dbReference>
<sequence length="611" mass="66080">MTPAPNNVFRGERSLHDFYDPEQNPPTPLVELPESLNPFLRSHNVHVYVKLHSALPAGNVKSLPALNMLQQGGIDAGFALEGQSAAQISRRKEGSEKVSRIVEYSSGSTVISLSILARIMGVDDVSAYLSNKTSDAKLKLMRFFGLKLHLFGGPSQPEPLDPRGGIYKALLRGKEEGSFNPDQYANPANYESHMRWTGPQLAKQLPEMDIFVAGMGTAGTMTGTGLALKRLLPTVKRIGVTTAPGDRVPGPRSEALLAPVEFPWRDAIDAMEWVGSADSYARSIELCRTGLMCGPSSGFNLQGLFQHLRRHIEVHGDLDALRKQPGAPIHAAFMACDGPYQYIDEYFSKLPTETFHPIQNDVLIGVDLYRYDDAWELQPHKAFELAYTYKLEQCEASSNEEHSKSTSTSGSASVEELADRLADLRRPSATPSDISVESSTSSISSSSSASDAGFRASKSSSATSTAGTSPERSSIATLRKGVKLLDLRGSSVKSSRFFQATSVELQHVSETSTDPFSDPHLLAEQWKELDSLFEPDNSRGLEILSSSSSVDSQDQPSAAAAAAAAAQILVVCQDGGASRIATSVLRHRGYEASFVAGGASSWTQRGWPVQL</sequence>
<feature type="region of interest" description="Disordered" evidence="1">
    <location>
        <begin position="398"/>
        <end position="417"/>
    </location>
</feature>
<accession>A0A316VQL4</accession>
<dbReference type="CDD" id="cd00158">
    <property type="entry name" value="RHOD"/>
    <property type="match status" value="1"/>
</dbReference>
<feature type="domain" description="Rhodanese" evidence="2">
    <location>
        <begin position="568"/>
        <end position="611"/>
    </location>
</feature>
<dbReference type="GeneID" id="37038351"/>
<dbReference type="InterPro" id="IPR001926">
    <property type="entry name" value="TrpB-like_PALP"/>
</dbReference>
<dbReference type="SUPFAM" id="SSF53686">
    <property type="entry name" value="Tryptophan synthase beta subunit-like PLP-dependent enzymes"/>
    <property type="match status" value="1"/>
</dbReference>
<dbReference type="Gene3D" id="3.40.50.1100">
    <property type="match status" value="2"/>
</dbReference>
<dbReference type="PROSITE" id="PS50206">
    <property type="entry name" value="RHODANESE_3"/>
    <property type="match status" value="1"/>
</dbReference>
<dbReference type="Gene3D" id="3.40.250.10">
    <property type="entry name" value="Rhodanese-like domain"/>
    <property type="match status" value="1"/>
</dbReference>
<dbReference type="InParanoid" id="A0A316VQL4"/>
<dbReference type="InterPro" id="IPR036052">
    <property type="entry name" value="TrpB-like_PALP_sf"/>
</dbReference>
<organism evidence="3 4">
    <name type="scientific">Ceraceosorus guamensis</name>
    <dbReference type="NCBI Taxonomy" id="1522189"/>
    <lineage>
        <taxon>Eukaryota</taxon>
        <taxon>Fungi</taxon>
        <taxon>Dikarya</taxon>
        <taxon>Basidiomycota</taxon>
        <taxon>Ustilaginomycotina</taxon>
        <taxon>Exobasidiomycetes</taxon>
        <taxon>Ceraceosorales</taxon>
        <taxon>Ceraceosoraceae</taxon>
        <taxon>Ceraceosorus</taxon>
    </lineage>
</organism>
<gene>
    <name evidence="3" type="ORF">IE81DRAFT_350076</name>
</gene>
<dbReference type="PANTHER" id="PTHR10314">
    <property type="entry name" value="CYSTATHIONINE BETA-SYNTHASE"/>
    <property type="match status" value="1"/>
</dbReference>
<keyword evidence="4" id="KW-1185">Reference proteome</keyword>
<evidence type="ECO:0000313" key="3">
    <source>
        <dbReference type="EMBL" id="PWN39534.1"/>
    </source>
</evidence>
<proteinExistence type="predicted"/>
<protein>
    <submittedName>
        <fullName evidence="3">Tryptophan synthase beta subunit-like PLP-dependent enzyme</fullName>
    </submittedName>
</protein>
<reference evidence="3 4" key="1">
    <citation type="journal article" date="2018" name="Mol. Biol. Evol.">
        <title>Broad Genomic Sampling Reveals a Smut Pathogenic Ancestry of the Fungal Clade Ustilaginomycotina.</title>
        <authorList>
            <person name="Kijpornyongpan T."/>
            <person name="Mondo S.J."/>
            <person name="Barry K."/>
            <person name="Sandor L."/>
            <person name="Lee J."/>
            <person name="Lipzen A."/>
            <person name="Pangilinan J."/>
            <person name="LaButti K."/>
            <person name="Hainaut M."/>
            <person name="Henrissat B."/>
            <person name="Grigoriev I.V."/>
            <person name="Spatafora J.W."/>
            <person name="Aime M.C."/>
        </authorList>
    </citation>
    <scope>NUCLEOTIDE SEQUENCE [LARGE SCALE GENOMIC DNA]</scope>
    <source>
        <strain evidence="3 4">MCA 4658</strain>
    </source>
</reference>
<feature type="compositionally biased region" description="Basic and acidic residues" evidence="1">
    <location>
        <begin position="10"/>
        <end position="19"/>
    </location>
</feature>
<dbReference type="Proteomes" id="UP000245783">
    <property type="component" value="Unassembled WGS sequence"/>
</dbReference>
<feature type="compositionally biased region" description="Low complexity" evidence="1">
    <location>
        <begin position="432"/>
        <end position="469"/>
    </location>
</feature>